<gene>
    <name evidence="2" type="ORF">C2845_PM07G19410</name>
</gene>
<reference evidence="3" key="1">
    <citation type="journal article" date="2019" name="Nat. Commun.">
        <title>The genome of broomcorn millet.</title>
        <authorList>
            <person name="Zou C."/>
            <person name="Miki D."/>
            <person name="Li D."/>
            <person name="Tang Q."/>
            <person name="Xiao L."/>
            <person name="Rajput S."/>
            <person name="Deng P."/>
            <person name="Jia W."/>
            <person name="Huang R."/>
            <person name="Zhang M."/>
            <person name="Sun Y."/>
            <person name="Hu J."/>
            <person name="Fu X."/>
            <person name="Schnable P.S."/>
            <person name="Li F."/>
            <person name="Zhang H."/>
            <person name="Feng B."/>
            <person name="Zhu X."/>
            <person name="Liu R."/>
            <person name="Schnable J.C."/>
            <person name="Zhu J.-K."/>
            <person name="Zhang H."/>
        </authorList>
    </citation>
    <scope>NUCLEOTIDE SEQUENCE [LARGE SCALE GENOMIC DNA]</scope>
</reference>
<protein>
    <submittedName>
        <fullName evidence="2">Uncharacterized protein</fullName>
    </submittedName>
</protein>
<dbReference type="Proteomes" id="UP000275267">
    <property type="component" value="Unassembled WGS sequence"/>
</dbReference>
<sequence>MAPAPPNRADFREPAKARTWRRVRLGRCCPAPRMAARRKEPAPALLALACRWSSPAGVERRPGEPPQGGGGIGAGAPRPARAGSIQPPPPWERIEREGAWIRPLGSGPPPCPAPPATPAPRAVQQRQEAPRAPGEGASAPAEVARRQGAAAAEAARRQVAACGAGGWR</sequence>
<keyword evidence="3" id="KW-1185">Reference proteome</keyword>
<name>A0A3L6SQL3_PANMI</name>
<evidence type="ECO:0000256" key="1">
    <source>
        <dbReference type="SAM" id="MobiDB-lite"/>
    </source>
</evidence>
<feature type="compositionally biased region" description="Pro residues" evidence="1">
    <location>
        <begin position="106"/>
        <end position="118"/>
    </location>
</feature>
<dbReference type="AlphaFoldDB" id="A0A3L6SQL3"/>
<dbReference type="EMBL" id="PQIB02000004">
    <property type="protein sequence ID" value="RLN24926.1"/>
    <property type="molecule type" value="Genomic_DNA"/>
</dbReference>
<feature type="compositionally biased region" description="Low complexity" evidence="1">
    <location>
        <begin position="146"/>
        <end position="162"/>
    </location>
</feature>
<evidence type="ECO:0000313" key="3">
    <source>
        <dbReference type="Proteomes" id="UP000275267"/>
    </source>
</evidence>
<evidence type="ECO:0000313" key="2">
    <source>
        <dbReference type="EMBL" id="RLN24926.1"/>
    </source>
</evidence>
<comment type="caution">
    <text evidence="2">The sequence shown here is derived from an EMBL/GenBank/DDBJ whole genome shotgun (WGS) entry which is preliminary data.</text>
</comment>
<proteinExistence type="predicted"/>
<accession>A0A3L6SQL3</accession>
<organism evidence="2 3">
    <name type="scientific">Panicum miliaceum</name>
    <name type="common">Proso millet</name>
    <name type="synonym">Broomcorn millet</name>
    <dbReference type="NCBI Taxonomy" id="4540"/>
    <lineage>
        <taxon>Eukaryota</taxon>
        <taxon>Viridiplantae</taxon>
        <taxon>Streptophyta</taxon>
        <taxon>Embryophyta</taxon>
        <taxon>Tracheophyta</taxon>
        <taxon>Spermatophyta</taxon>
        <taxon>Magnoliopsida</taxon>
        <taxon>Liliopsida</taxon>
        <taxon>Poales</taxon>
        <taxon>Poaceae</taxon>
        <taxon>PACMAD clade</taxon>
        <taxon>Panicoideae</taxon>
        <taxon>Panicodae</taxon>
        <taxon>Paniceae</taxon>
        <taxon>Panicinae</taxon>
        <taxon>Panicum</taxon>
        <taxon>Panicum sect. Panicum</taxon>
    </lineage>
</organism>
<feature type="region of interest" description="Disordered" evidence="1">
    <location>
        <begin position="55"/>
        <end position="168"/>
    </location>
</feature>